<comment type="caution">
    <text evidence="1">Lacks conserved residue(s) required for the propagation of feature annotation.</text>
</comment>
<organism evidence="3 4">
    <name type="scientific">Cupriavidus basilensis OR16</name>
    <dbReference type="NCBI Taxonomy" id="1127483"/>
    <lineage>
        <taxon>Bacteria</taxon>
        <taxon>Pseudomonadati</taxon>
        <taxon>Pseudomonadota</taxon>
        <taxon>Betaproteobacteria</taxon>
        <taxon>Burkholderiales</taxon>
        <taxon>Burkholderiaceae</taxon>
        <taxon>Cupriavidus</taxon>
    </lineage>
</organism>
<evidence type="ECO:0000313" key="4">
    <source>
        <dbReference type="Proteomes" id="UP000005808"/>
    </source>
</evidence>
<dbReference type="EMBL" id="AHJE01000101">
    <property type="protein sequence ID" value="EHP39045.1"/>
    <property type="molecule type" value="Genomic_DNA"/>
</dbReference>
<dbReference type="PATRIC" id="fig|1127483.3.peg.6704"/>
<protein>
    <submittedName>
        <fullName evidence="3">Acylphosphatase</fullName>
    </submittedName>
</protein>
<evidence type="ECO:0000313" key="3">
    <source>
        <dbReference type="EMBL" id="EHP39045.1"/>
    </source>
</evidence>
<dbReference type="PROSITE" id="PS51160">
    <property type="entry name" value="ACYLPHOSPHATASE_3"/>
    <property type="match status" value="1"/>
</dbReference>
<reference evidence="3 4" key="1">
    <citation type="journal article" date="2012" name="J. Bacteriol.">
        <title>De Novo Genome Project of Cupriavidus basilensis OR16.</title>
        <authorList>
            <person name="Cserhati M."/>
            <person name="Kriszt B."/>
            <person name="Szoboszlay S."/>
            <person name="Toth A."/>
            <person name="Szabo I."/>
            <person name="Tancsics A."/>
            <person name="Nagy I."/>
            <person name="Horvath B."/>
            <person name="Nagy I."/>
            <person name="Kukolya J."/>
        </authorList>
    </citation>
    <scope>NUCLEOTIDE SEQUENCE [LARGE SCALE GENOMIC DNA]</scope>
    <source>
        <strain evidence="3 4">OR16</strain>
    </source>
</reference>
<gene>
    <name evidence="3" type="ORF">OR16_33588</name>
</gene>
<dbReference type="AlphaFoldDB" id="H1SEI6"/>
<feature type="domain" description="Acylphosphatase-like" evidence="2">
    <location>
        <begin position="1"/>
        <end position="44"/>
    </location>
</feature>
<evidence type="ECO:0000259" key="2">
    <source>
        <dbReference type="PROSITE" id="PS51160"/>
    </source>
</evidence>
<proteinExistence type="predicted"/>
<comment type="caution">
    <text evidence="3">The sequence shown here is derived from an EMBL/GenBank/DDBJ whole genome shotgun (WGS) entry which is preliminary data.</text>
</comment>
<dbReference type="InterPro" id="IPR001792">
    <property type="entry name" value="Acylphosphatase-like_dom"/>
</dbReference>
<accession>H1SEI6</accession>
<evidence type="ECO:0000256" key="1">
    <source>
        <dbReference type="PROSITE-ProRule" id="PRU00520"/>
    </source>
</evidence>
<dbReference type="Proteomes" id="UP000005808">
    <property type="component" value="Unassembled WGS sequence"/>
</dbReference>
<sequence>MAYGPPDRLEALCNWMRRGPPDAQVNALVALPGAGEFEDFDCLPTA</sequence>
<name>H1SEI6_9BURK</name>